<reference evidence="3" key="1">
    <citation type="submission" date="2019-05" db="EMBL/GenBank/DDBJ databases">
        <title>Flavobacterium profundi sp. nov., isolated from a deep-sea seamount.</title>
        <authorList>
            <person name="Zhang D.-C."/>
        </authorList>
    </citation>
    <scope>NUCLEOTIDE SEQUENCE [LARGE SCALE GENOMIC DNA]</scope>
    <source>
        <strain evidence="3">TP390</strain>
    </source>
</reference>
<gene>
    <name evidence="2" type="ORF">GOQ30_05170</name>
</gene>
<evidence type="ECO:0008006" key="4">
    <source>
        <dbReference type="Google" id="ProtNLM"/>
    </source>
</evidence>
<dbReference type="EMBL" id="WQLW01000003">
    <property type="protein sequence ID" value="MVO08551.1"/>
    <property type="molecule type" value="Genomic_DNA"/>
</dbReference>
<name>A0A6I4IKE8_9FLAO</name>
<sequence>MLRNISTLVTPLNHNRSETQPRPVSVTQAEDNEEPKKLTLYIPSNLDIDEILKVTPPNFKFHRDYFIYLLHLVTDIPSRNKDVEMVYVPFYSALIQRRVRDYRNYLDYMVNNSILIENHQYVVGKSSRSFRFSSKFQTPVKPVFITKPTLIKSILKFIKLDDSNNQTDLVINHIDDKDLDYLLKWFNEKLIVNYKEAKQYLEQLYEREKNDFLIGSNAMQRFNSRYLVLLKLQRKDFTYSVDSTAGRLHTILTQIKSDLRQFIKYDNKNLVAIDITNSQPYLSTVLFNKKKVEENEIIKTIKLYNKSFITQDKFNSLPYYVSKNAENAYLSENVNQYIEIVKSGQLYEEFGRILLMKGIIKDDSPVRNQAKKIIFSAIFSPNQSISYNSAIKIFKDNFPDVYEIYRLIKQNEHRTLACLLQNIEAKLVLHTACKIISEEKPEIPIFTLHDSIITTEGNENYVYQILYDVLLNAIGIPPTLKLENWKKVA</sequence>
<comment type="caution">
    <text evidence="2">The sequence shown here is derived from an EMBL/GenBank/DDBJ whole genome shotgun (WGS) entry which is preliminary data.</text>
</comment>
<accession>A0A6I4IKE8</accession>
<feature type="compositionally biased region" description="Polar residues" evidence="1">
    <location>
        <begin position="12"/>
        <end position="29"/>
    </location>
</feature>
<proteinExistence type="predicted"/>
<evidence type="ECO:0000256" key="1">
    <source>
        <dbReference type="SAM" id="MobiDB-lite"/>
    </source>
</evidence>
<protein>
    <recommendedName>
        <fullName evidence="4">DNA-directed RNA polymerase</fullName>
    </recommendedName>
</protein>
<feature type="region of interest" description="Disordered" evidence="1">
    <location>
        <begin position="12"/>
        <end position="32"/>
    </location>
</feature>
<dbReference type="OrthoDB" id="631303at2"/>
<keyword evidence="3" id="KW-1185">Reference proteome</keyword>
<dbReference type="AlphaFoldDB" id="A0A6I4IKE8"/>
<organism evidence="2 3">
    <name type="scientific">Flavobacterium profundi</name>
    <dbReference type="NCBI Taxonomy" id="1774945"/>
    <lineage>
        <taxon>Bacteria</taxon>
        <taxon>Pseudomonadati</taxon>
        <taxon>Bacteroidota</taxon>
        <taxon>Flavobacteriia</taxon>
        <taxon>Flavobacteriales</taxon>
        <taxon>Flavobacteriaceae</taxon>
        <taxon>Flavobacterium</taxon>
    </lineage>
</organism>
<dbReference type="RefSeq" id="WP_140996950.1">
    <property type="nucleotide sequence ID" value="NZ_VDCZ01000003.1"/>
</dbReference>
<evidence type="ECO:0000313" key="2">
    <source>
        <dbReference type="EMBL" id="MVO08551.1"/>
    </source>
</evidence>
<evidence type="ECO:0000313" key="3">
    <source>
        <dbReference type="Proteomes" id="UP000431264"/>
    </source>
</evidence>
<dbReference type="Proteomes" id="UP000431264">
    <property type="component" value="Unassembled WGS sequence"/>
</dbReference>